<sequence length="104" mass="11742">MPKLKPGTIFPTDEEDAKIRKAVASDPDAMLLEDENIKLISLNNLKSLRRKGRPVTDCPKVSVNIRYSPEVVEAFRATGNGWQTRMNAALIDWLKQHKPEDAKI</sequence>
<dbReference type="Pfam" id="PF14384">
    <property type="entry name" value="BrnA_antitoxin"/>
    <property type="match status" value="1"/>
</dbReference>
<reference evidence="1" key="1">
    <citation type="submission" date="2018-07" db="EMBL/GenBank/DDBJ databases">
        <authorList>
            <consortium name="GenomeTrakr network: Whole genome sequencing for foodborne pathogen traceback"/>
        </authorList>
    </citation>
    <scope>NUCLEOTIDE SEQUENCE [LARGE SCALE GENOMIC DNA]</scope>
    <source>
        <strain evidence="1">CFSAN048114</strain>
    </source>
</reference>
<dbReference type="InterPro" id="IPR025528">
    <property type="entry name" value="BrnA_antitoxin"/>
</dbReference>
<dbReference type="AlphaFoldDB" id="A0A402WFE8"/>
<name>A0A402WFE8_SALER</name>
<proteinExistence type="predicted"/>
<dbReference type="Proteomes" id="UP000839530">
    <property type="component" value="Unassembled WGS sequence"/>
</dbReference>
<protein>
    <recommendedName>
        <fullName evidence="2">BrnA antitoxin family protein</fullName>
    </recommendedName>
</protein>
<evidence type="ECO:0000313" key="1">
    <source>
        <dbReference type="EMBL" id="MIV44338.1"/>
    </source>
</evidence>
<evidence type="ECO:0008006" key="2">
    <source>
        <dbReference type="Google" id="ProtNLM"/>
    </source>
</evidence>
<accession>A0A402WFE8</accession>
<gene>
    <name evidence="1" type="ORF">A7E06_12595</name>
</gene>
<comment type="caution">
    <text evidence="1">The sequence shown here is derived from an EMBL/GenBank/DDBJ whole genome shotgun (WGS) entry which is preliminary data.</text>
</comment>
<dbReference type="EMBL" id="RSUV01000008">
    <property type="protein sequence ID" value="MIV44338.1"/>
    <property type="molecule type" value="Genomic_DNA"/>
</dbReference>
<organism evidence="1">
    <name type="scientific">Salmonella enterica</name>
    <name type="common">Salmonella choleraesuis</name>
    <dbReference type="NCBI Taxonomy" id="28901"/>
    <lineage>
        <taxon>Bacteria</taxon>
        <taxon>Pseudomonadati</taxon>
        <taxon>Pseudomonadota</taxon>
        <taxon>Gammaproteobacteria</taxon>
        <taxon>Enterobacterales</taxon>
        <taxon>Enterobacteriaceae</taxon>
        <taxon>Salmonella</taxon>
    </lineage>
</organism>